<sequence length="177" mass="19867">MGVPISVVAVSSFAPPSSEFSEIEKVLEDEALALRFILDEAGDESLLKPDGTVSWRNPYAELPLLETGLPLKWSLRTDRAQDCRSQGARMSALRRGRMPHLAAFTMEPRQTMLNLLAGGSGDVDCVYCLDLTTLQIAVDNVYSRTNQRIRTRDMFRRLVDMRRIRGYDELVATVSVM</sequence>
<evidence type="ECO:0000313" key="2">
    <source>
        <dbReference type="Proteomes" id="UP001597479"/>
    </source>
</evidence>
<keyword evidence="1" id="KW-0540">Nuclease</keyword>
<reference evidence="2" key="1">
    <citation type="journal article" date="2019" name="Int. J. Syst. Evol. Microbiol.">
        <title>The Global Catalogue of Microorganisms (GCM) 10K type strain sequencing project: providing services to taxonomists for standard genome sequencing and annotation.</title>
        <authorList>
            <consortium name="The Broad Institute Genomics Platform"/>
            <consortium name="The Broad Institute Genome Sequencing Center for Infectious Disease"/>
            <person name="Wu L."/>
            <person name="Ma J."/>
        </authorList>
    </citation>
    <scope>NUCLEOTIDE SEQUENCE [LARGE SCALE GENOMIC DNA]</scope>
    <source>
        <strain evidence="2">CCM 7044</strain>
    </source>
</reference>
<dbReference type="InterPro" id="IPR011335">
    <property type="entry name" value="Restrct_endonuc-II-like"/>
</dbReference>
<proteinExistence type="predicted"/>
<dbReference type="Gene3D" id="3.40.50.10010">
    <property type="entry name" value="Type-2 restriction enzyme NgoMIV"/>
    <property type="match status" value="1"/>
</dbReference>
<dbReference type="InterPro" id="IPR037083">
    <property type="entry name" value="NgoMIV_sf"/>
</dbReference>
<gene>
    <name evidence="1" type="ORF">ACFS27_05060</name>
</gene>
<name>A0ABW5VNR5_9MICO</name>
<keyword evidence="1" id="KW-0378">Hydrolase</keyword>
<dbReference type="SUPFAM" id="SSF52980">
    <property type="entry name" value="Restriction endonuclease-like"/>
    <property type="match status" value="1"/>
</dbReference>
<dbReference type="InterPro" id="IPR015105">
    <property type="entry name" value="NgoMIV"/>
</dbReference>
<accession>A0ABW5VNR5</accession>
<dbReference type="RefSeq" id="WP_377183601.1">
    <property type="nucleotide sequence ID" value="NZ_JBHUOG010000001.1"/>
</dbReference>
<protein>
    <submittedName>
        <fullName evidence="1">NgoMIV family type II restriction endonuclease</fullName>
    </submittedName>
</protein>
<evidence type="ECO:0000313" key="1">
    <source>
        <dbReference type="EMBL" id="MFD2792915.1"/>
    </source>
</evidence>
<comment type="caution">
    <text evidence="1">The sequence shown here is derived from an EMBL/GenBank/DDBJ whole genome shotgun (WGS) entry which is preliminary data.</text>
</comment>
<dbReference type="Proteomes" id="UP001597479">
    <property type="component" value="Unassembled WGS sequence"/>
</dbReference>
<dbReference type="GO" id="GO:0004519">
    <property type="term" value="F:endonuclease activity"/>
    <property type="evidence" value="ECO:0007669"/>
    <property type="project" value="UniProtKB-KW"/>
</dbReference>
<organism evidence="1 2">
    <name type="scientific">Promicromonospora vindobonensis</name>
    <dbReference type="NCBI Taxonomy" id="195748"/>
    <lineage>
        <taxon>Bacteria</taxon>
        <taxon>Bacillati</taxon>
        <taxon>Actinomycetota</taxon>
        <taxon>Actinomycetes</taxon>
        <taxon>Micrococcales</taxon>
        <taxon>Promicromonosporaceae</taxon>
        <taxon>Promicromonospora</taxon>
    </lineage>
</organism>
<dbReference type="EMBL" id="JBHUOG010000001">
    <property type="protein sequence ID" value="MFD2792915.1"/>
    <property type="molecule type" value="Genomic_DNA"/>
</dbReference>
<keyword evidence="2" id="KW-1185">Reference proteome</keyword>
<dbReference type="Pfam" id="PF09015">
    <property type="entry name" value="NgoMIV_restric"/>
    <property type="match status" value="1"/>
</dbReference>
<keyword evidence="1" id="KW-0255">Endonuclease</keyword>